<name>A0A914PSE0_9BILA</name>
<evidence type="ECO:0000313" key="2">
    <source>
        <dbReference type="Proteomes" id="UP000887578"/>
    </source>
</evidence>
<dbReference type="AlphaFoldDB" id="A0A914PSE0"/>
<evidence type="ECO:0000313" key="3">
    <source>
        <dbReference type="WBParaSite" id="PDA_v2.g21577.t1"/>
    </source>
</evidence>
<dbReference type="InterPro" id="IPR036885">
    <property type="entry name" value="SWIB_MDM2_dom_sf"/>
</dbReference>
<dbReference type="Proteomes" id="UP000887578">
    <property type="component" value="Unplaced"/>
</dbReference>
<dbReference type="WBParaSite" id="PDA_v2.g21577.t1">
    <property type="protein sequence ID" value="PDA_v2.g21577.t1"/>
    <property type="gene ID" value="PDA_v2.g21577"/>
</dbReference>
<accession>A0A914PSE0</accession>
<dbReference type="PROSITE" id="PS51925">
    <property type="entry name" value="SWIB_MDM2"/>
    <property type="match status" value="1"/>
</dbReference>
<dbReference type="SMART" id="SM00151">
    <property type="entry name" value="SWIB"/>
    <property type="match status" value="1"/>
</dbReference>
<sequence>MKYKLHPRLAKLLGIAIETRSKVIEALWQYIKSHKLQDLVERDWINCDQMLEQIFLTKRMRFIEVPQRVQQLLQTPDPIVLHHIIHRKDSEKPVTACYDIDVELDDPLKAPMTQFLSTMTSNNEIHNLDMKLYDLAEQVQEWKQRVDYYKRLADDPLGFVNKWLKSQEADLKLMTGKNAELENERRVERYMQPQMQEGVFRYLYNKVQQKRKELELGINAKGGMMF</sequence>
<reference evidence="3" key="1">
    <citation type="submission" date="2022-11" db="UniProtKB">
        <authorList>
            <consortium name="WormBaseParasite"/>
        </authorList>
    </citation>
    <scope>IDENTIFICATION</scope>
</reference>
<organism evidence="2 3">
    <name type="scientific">Panagrolaimus davidi</name>
    <dbReference type="NCBI Taxonomy" id="227884"/>
    <lineage>
        <taxon>Eukaryota</taxon>
        <taxon>Metazoa</taxon>
        <taxon>Ecdysozoa</taxon>
        <taxon>Nematoda</taxon>
        <taxon>Chromadorea</taxon>
        <taxon>Rhabditida</taxon>
        <taxon>Tylenchina</taxon>
        <taxon>Panagrolaimomorpha</taxon>
        <taxon>Panagrolaimoidea</taxon>
        <taxon>Panagrolaimidae</taxon>
        <taxon>Panagrolaimus</taxon>
    </lineage>
</organism>
<dbReference type="InterPro" id="IPR003121">
    <property type="entry name" value="SWIB_MDM2_domain"/>
</dbReference>
<evidence type="ECO:0000259" key="1">
    <source>
        <dbReference type="PROSITE" id="PS51925"/>
    </source>
</evidence>
<dbReference type="Pfam" id="PF02201">
    <property type="entry name" value="SWIB"/>
    <property type="match status" value="1"/>
</dbReference>
<proteinExistence type="predicted"/>
<protein>
    <submittedName>
        <fullName evidence="3">DM2 domain-containing protein</fullName>
    </submittedName>
</protein>
<dbReference type="InterPro" id="IPR019835">
    <property type="entry name" value="SWIB_domain"/>
</dbReference>
<feature type="domain" description="DM2" evidence="1">
    <location>
        <begin position="1"/>
        <end position="75"/>
    </location>
</feature>
<dbReference type="Gene3D" id="1.10.245.10">
    <property type="entry name" value="SWIB/MDM2 domain"/>
    <property type="match status" value="1"/>
</dbReference>
<dbReference type="SUPFAM" id="SSF47592">
    <property type="entry name" value="SWIB/MDM2 domain"/>
    <property type="match status" value="1"/>
</dbReference>
<keyword evidence="2" id="KW-1185">Reference proteome</keyword>
<dbReference type="PANTHER" id="PTHR13844">
    <property type="entry name" value="SWI/SNF-RELATED MATRIX-ASSOCIATED ACTIN-DEPENDENT REGULATOR OF CHROMATIN SUBFAMILY D"/>
    <property type="match status" value="1"/>
</dbReference>